<evidence type="ECO:0000313" key="1">
    <source>
        <dbReference type="EMBL" id="KAF8778708.1"/>
    </source>
</evidence>
<reference evidence="1" key="1">
    <citation type="journal article" date="2020" name="bioRxiv">
        <title>Chromosome-level reference genome of the European wasp spider Argiope bruennichi: a resource for studies on range expansion and evolutionary adaptation.</title>
        <authorList>
            <person name="Sheffer M.M."/>
            <person name="Hoppe A."/>
            <person name="Krehenwinkel H."/>
            <person name="Uhl G."/>
            <person name="Kuss A.W."/>
            <person name="Jensen L."/>
            <person name="Jensen C."/>
            <person name="Gillespie R.G."/>
            <person name="Hoff K.J."/>
            <person name="Prost S."/>
        </authorList>
    </citation>
    <scope>NUCLEOTIDE SEQUENCE</scope>
</reference>
<dbReference type="AlphaFoldDB" id="A0A8T0ETE4"/>
<dbReference type="EMBL" id="JABXBU010002072">
    <property type="protein sequence ID" value="KAF8778708.1"/>
    <property type="molecule type" value="Genomic_DNA"/>
</dbReference>
<accession>A0A8T0ETE4</accession>
<protein>
    <submittedName>
        <fullName evidence="1">Uncharacterized protein</fullName>
    </submittedName>
</protein>
<sequence>MHPSAGDREEVEEFWWFSLVMRDILLDFWEWNKKKKEFGWNTPCIQDKEHRFADSFISMLLNFRLMDVTGVDFKLWSG</sequence>
<proteinExistence type="predicted"/>
<comment type="caution">
    <text evidence="1">The sequence shown here is derived from an EMBL/GenBank/DDBJ whole genome shotgun (WGS) entry which is preliminary data.</text>
</comment>
<evidence type="ECO:0000313" key="2">
    <source>
        <dbReference type="Proteomes" id="UP000807504"/>
    </source>
</evidence>
<keyword evidence="2" id="KW-1185">Reference proteome</keyword>
<organism evidence="1 2">
    <name type="scientific">Argiope bruennichi</name>
    <name type="common">Wasp spider</name>
    <name type="synonym">Aranea bruennichi</name>
    <dbReference type="NCBI Taxonomy" id="94029"/>
    <lineage>
        <taxon>Eukaryota</taxon>
        <taxon>Metazoa</taxon>
        <taxon>Ecdysozoa</taxon>
        <taxon>Arthropoda</taxon>
        <taxon>Chelicerata</taxon>
        <taxon>Arachnida</taxon>
        <taxon>Araneae</taxon>
        <taxon>Araneomorphae</taxon>
        <taxon>Entelegynae</taxon>
        <taxon>Araneoidea</taxon>
        <taxon>Araneidae</taxon>
        <taxon>Argiope</taxon>
    </lineage>
</organism>
<dbReference type="Proteomes" id="UP000807504">
    <property type="component" value="Unassembled WGS sequence"/>
</dbReference>
<name>A0A8T0ETE4_ARGBR</name>
<reference evidence="1" key="2">
    <citation type="submission" date="2020-06" db="EMBL/GenBank/DDBJ databases">
        <authorList>
            <person name="Sheffer M."/>
        </authorList>
    </citation>
    <scope>NUCLEOTIDE SEQUENCE</scope>
</reference>
<gene>
    <name evidence="1" type="ORF">HNY73_015405</name>
</gene>